<name>A0ACB8EGC4_9SAUR</name>
<keyword evidence="2" id="KW-1185">Reference proteome</keyword>
<gene>
    <name evidence="1" type="ORF">K3G42_007253</name>
</gene>
<dbReference type="EMBL" id="CM037616">
    <property type="protein sequence ID" value="KAH7991550.1"/>
    <property type="molecule type" value="Genomic_DNA"/>
</dbReference>
<comment type="caution">
    <text evidence="1">The sequence shown here is derived from an EMBL/GenBank/DDBJ whole genome shotgun (WGS) entry which is preliminary data.</text>
</comment>
<proteinExistence type="predicted"/>
<reference evidence="1" key="1">
    <citation type="submission" date="2021-08" db="EMBL/GenBank/DDBJ databases">
        <title>The first chromosome-level gecko genome reveals the dynamic sex chromosomes of Neotropical dwarf geckos (Sphaerodactylidae: Sphaerodactylus).</title>
        <authorList>
            <person name="Pinto B.J."/>
            <person name="Keating S.E."/>
            <person name="Gamble T."/>
        </authorList>
    </citation>
    <scope>NUCLEOTIDE SEQUENCE</scope>
    <source>
        <strain evidence="1">TG3544</strain>
    </source>
</reference>
<protein>
    <submittedName>
        <fullName evidence="1">Uncharacterized protein</fullName>
    </submittedName>
</protein>
<evidence type="ECO:0000313" key="1">
    <source>
        <dbReference type="EMBL" id="KAH7991550.1"/>
    </source>
</evidence>
<organism evidence="1 2">
    <name type="scientific">Sphaerodactylus townsendi</name>
    <dbReference type="NCBI Taxonomy" id="933632"/>
    <lineage>
        <taxon>Eukaryota</taxon>
        <taxon>Metazoa</taxon>
        <taxon>Chordata</taxon>
        <taxon>Craniata</taxon>
        <taxon>Vertebrata</taxon>
        <taxon>Euteleostomi</taxon>
        <taxon>Lepidosauria</taxon>
        <taxon>Squamata</taxon>
        <taxon>Bifurcata</taxon>
        <taxon>Gekkota</taxon>
        <taxon>Sphaerodactylidae</taxon>
        <taxon>Sphaerodactylus</taxon>
    </lineage>
</organism>
<sequence>MPCFMDSHLSFWNFPLKNCGLRTFKGLFFILWLSLCFLAECEGTKKYPECQAISPNEKYRTKVTFDPKTAYPWLVVSADRTYVASGDGPQNVPDNPERFSNIPALLGLPGFTSGKHYWEVEYGNQREWAVGVALGSVKRKEYLRLTEDEGIWQEGLWWLRALEDNSPKLPTCPGIIGVFLDYSAGTVTFYLEGKVIQKRASFKRVKAFPFFYVGGGVNLKLKSYSKI</sequence>
<evidence type="ECO:0000313" key="2">
    <source>
        <dbReference type="Proteomes" id="UP000827872"/>
    </source>
</evidence>
<dbReference type="Proteomes" id="UP000827872">
    <property type="component" value="Linkage Group LG03"/>
</dbReference>
<accession>A0ACB8EGC4</accession>